<dbReference type="Proteomes" id="UP000095286">
    <property type="component" value="Unplaced"/>
</dbReference>
<accession>A0AC35TQI6</accession>
<organism evidence="1 2">
    <name type="scientific">Rhabditophanes sp. KR3021</name>
    <dbReference type="NCBI Taxonomy" id="114890"/>
    <lineage>
        <taxon>Eukaryota</taxon>
        <taxon>Metazoa</taxon>
        <taxon>Ecdysozoa</taxon>
        <taxon>Nematoda</taxon>
        <taxon>Chromadorea</taxon>
        <taxon>Rhabditida</taxon>
        <taxon>Tylenchina</taxon>
        <taxon>Panagrolaimomorpha</taxon>
        <taxon>Strongyloidoidea</taxon>
        <taxon>Alloionematidae</taxon>
        <taxon>Rhabditophanes</taxon>
    </lineage>
</organism>
<dbReference type="WBParaSite" id="RSKR_0000300000.1">
    <property type="protein sequence ID" value="RSKR_0000300000.1"/>
    <property type="gene ID" value="RSKR_0000300000"/>
</dbReference>
<protein>
    <submittedName>
        <fullName evidence="2">Protein kinase domain-containing protein</fullName>
    </submittedName>
</protein>
<evidence type="ECO:0000313" key="2">
    <source>
        <dbReference type="WBParaSite" id="RSKR_0000300000.1"/>
    </source>
</evidence>
<evidence type="ECO:0000313" key="1">
    <source>
        <dbReference type="Proteomes" id="UP000095286"/>
    </source>
</evidence>
<reference evidence="2" key="1">
    <citation type="submission" date="2016-11" db="UniProtKB">
        <authorList>
            <consortium name="WormBaseParasite"/>
        </authorList>
    </citation>
    <scope>IDENTIFICATION</scope>
    <source>
        <strain evidence="2">KR3021</strain>
    </source>
</reference>
<name>A0AC35TQI6_9BILA</name>
<sequence>MKYKRKGTFGTVNLTRHKVNGRYYALKSMNIKHLVDKRQVDHVYNEKKILSALRHPFIVRLYDTSKDGKNLNMMMEFLPGGELFSYLRASKTFPSPMAKFYAAEIVLALEYLHSAKIAYRDLKPENLIISAEGHIKLTDFGFAKRIVDKSYTICGTSEYLAPEILTQQGHEKSVDWWALGILIFEMISGEPPFPGESVKEIFEQLKKYKVISFPRRLFSVNAKDLITRLLTKNPIERIGSLKGGVQDIKDHPWFEIFDWELLKNKAIPPPLIPTIYHEGDIGNFDAYPEEDSRIEKASPSDLALFKDW</sequence>
<proteinExistence type="predicted"/>